<evidence type="ECO:0000256" key="7">
    <source>
        <dbReference type="PIRSR" id="PIRSR600715-1"/>
    </source>
</evidence>
<keyword evidence="7" id="KW-0460">Magnesium</keyword>
<comment type="cofactor">
    <cofactor evidence="7">
        <name>Mg(2+)</name>
        <dbReference type="ChEBI" id="CHEBI:18420"/>
    </cofactor>
</comment>
<keyword evidence="5 8" id="KW-1133">Transmembrane helix</keyword>
<dbReference type="CDD" id="cd06853">
    <property type="entry name" value="GT_WecA_like"/>
    <property type="match status" value="1"/>
</dbReference>
<reference evidence="9 10" key="1">
    <citation type="submission" date="2018-07" db="EMBL/GenBank/DDBJ databases">
        <title>Genomic Encyclopedia of Type Strains, Phase IV (KMG-IV): sequencing the most valuable type-strain genomes for metagenomic binning, comparative biology and taxonomic classification.</title>
        <authorList>
            <person name="Goeker M."/>
        </authorList>
    </citation>
    <scope>NUCLEOTIDE SEQUENCE [LARGE SCALE GENOMIC DNA]</scope>
    <source>
        <strain evidence="9 10">DSM 4134</strain>
    </source>
</reference>
<proteinExistence type="predicted"/>
<evidence type="ECO:0000256" key="2">
    <source>
        <dbReference type="ARBA" id="ARBA00022475"/>
    </source>
</evidence>
<feature type="transmembrane region" description="Helical" evidence="8">
    <location>
        <begin position="241"/>
        <end position="259"/>
    </location>
</feature>
<dbReference type="PANTHER" id="PTHR22926:SF3">
    <property type="entry name" value="UNDECAPRENYL-PHOSPHATE ALPHA-N-ACETYLGLUCOSAMINYL 1-PHOSPHATE TRANSFERASE"/>
    <property type="match status" value="1"/>
</dbReference>
<feature type="binding site" evidence="7">
    <location>
        <position position="151"/>
    </location>
    <ligand>
        <name>Mg(2+)</name>
        <dbReference type="ChEBI" id="CHEBI:18420"/>
    </ligand>
</feature>
<evidence type="ECO:0000256" key="6">
    <source>
        <dbReference type="ARBA" id="ARBA00023136"/>
    </source>
</evidence>
<feature type="transmembrane region" description="Helical" evidence="8">
    <location>
        <begin position="214"/>
        <end position="235"/>
    </location>
</feature>
<feature type="transmembrane region" description="Helical" evidence="8">
    <location>
        <begin position="297"/>
        <end position="316"/>
    </location>
</feature>
<dbReference type="GO" id="GO:0046872">
    <property type="term" value="F:metal ion binding"/>
    <property type="evidence" value="ECO:0007669"/>
    <property type="project" value="UniProtKB-KW"/>
</dbReference>
<dbReference type="PANTHER" id="PTHR22926">
    <property type="entry name" value="PHOSPHO-N-ACETYLMURAMOYL-PENTAPEPTIDE-TRANSFERASE"/>
    <property type="match status" value="1"/>
</dbReference>
<keyword evidence="7" id="KW-0479">Metal-binding</keyword>
<dbReference type="PROSITE" id="PS01348">
    <property type="entry name" value="MRAY_2"/>
    <property type="match status" value="1"/>
</dbReference>
<sequence length="367" mass="39944">MYLTLSIIAAFLMTFILLPVIIKVSRSVDLLDIPDRRKVHQISTPSLGGVAIFIGFMMALLMAVPLAGLVEIKYFLFGLVVIFILGVRDDISSLLAKNKLLTQVFAAVLVVNFTDIKLTGFYGIFGIYEMPAWFHIPLSLFVIVGLTNSFNLIDGIDGLAGSVAVFILSVLGWSFLSIGESTYAVVCISAIGALLAFLFFNWHPSKVFMGDTGSLMLGFMISSLAIKFINSGTIVFDGVTLGGDATVGLAIALLILPIYDTSRVFAIRFRNGKNPLDPDRNHLHHGLLRLGLNHSKATLVLLIFNVIIFSSTLYLSNWMTNGPLLICALGVTVLLTLPFEILLLRKLRLAKSASVSGDMDVYMSKSA</sequence>
<dbReference type="Proteomes" id="UP000256779">
    <property type="component" value="Unassembled WGS sequence"/>
</dbReference>
<keyword evidence="4 8" id="KW-0812">Transmembrane</keyword>
<keyword evidence="6 8" id="KW-0472">Membrane</keyword>
<dbReference type="InterPro" id="IPR018480">
    <property type="entry name" value="PNAcMuramoyl-5peptid_Trfase_CS"/>
</dbReference>
<accession>A0A3D9L809</accession>
<feature type="transmembrane region" description="Helical" evidence="8">
    <location>
        <begin position="100"/>
        <end position="124"/>
    </location>
</feature>
<dbReference type="GO" id="GO:0016780">
    <property type="term" value="F:phosphotransferase activity, for other substituted phosphate groups"/>
    <property type="evidence" value="ECO:0007669"/>
    <property type="project" value="InterPro"/>
</dbReference>
<dbReference type="GO" id="GO:0044038">
    <property type="term" value="P:cell wall macromolecule biosynthetic process"/>
    <property type="evidence" value="ECO:0007669"/>
    <property type="project" value="TreeGrafter"/>
</dbReference>
<dbReference type="OrthoDB" id="9783652at2"/>
<evidence type="ECO:0000313" key="10">
    <source>
        <dbReference type="Proteomes" id="UP000256779"/>
    </source>
</evidence>
<dbReference type="InterPro" id="IPR000715">
    <property type="entry name" value="Glycosyl_transferase_4"/>
</dbReference>
<comment type="subcellular location">
    <subcellularLocation>
        <location evidence="1">Cell membrane</location>
        <topology evidence="1">Multi-pass membrane protein</topology>
    </subcellularLocation>
</comment>
<feature type="transmembrane region" description="Helical" evidence="8">
    <location>
        <begin position="182"/>
        <end position="202"/>
    </location>
</feature>
<organism evidence="9 10">
    <name type="scientific">Marinoscillum furvescens DSM 4134</name>
    <dbReference type="NCBI Taxonomy" id="1122208"/>
    <lineage>
        <taxon>Bacteria</taxon>
        <taxon>Pseudomonadati</taxon>
        <taxon>Bacteroidota</taxon>
        <taxon>Cytophagia</taxon>
        <taxon>Cytophagales</taxon>
        <taxon>Reichenbachiellaceae</taxon>
        <taxon>Marinoscillum</taxon>
    </lineage>
</organism>
<keyword evidence="3 9" id="KW-0808">Transferase</keyword>
<feature type="binding site" evidence="7">
    <location>
        <position position="211"/>
    </location>
    <ligand>
        <name>Mg(2+)</name>
        <dbReference type="ChEBI" id="CHEBI:18420"/>
    </ligand>
</feature>
<comment type="caution">
    <text evidence="9">The sequence shown here is derived from an EMBL/GenBank/DDBJ whole genome shotgun (WGS) entry which is preliminary data.</text>
</comment>
<dbReference type="RefSeq" id="WP_115866909.1">
    <property type="nucleotide sequence ID" value="NZ_QREG01000003.1"/>
</dbReference>
<evidence type="ECO:0000256" key="1">
    <source>
        <dbReference type="ARBA" id="ARBA00004651"/>
    </source>
</evidence>
<feature type="transmembrane region" description="Helical" evidence="8">
    <location>
        <begin position="46"/>
        <end position="66"/>
    </location>
</feature>
<keyword evidence="10" id="KW-1185">Reference proteome</keyword>
<name>A0A3D9L809_MARFU</name>
<dbReference type="GO" id="GO:0071555">
    <property type="term" value="P:cell wall organization"/>
    <property type="evidence" value="ECO:0007669"/>
    <property type="project" value="TreeGrafter"/>
</dbReference>
<feature type="transmembrane region" description="Helical" evidence="8">
    <location>
        <begin position="6"/>
        <end position="25"/>
    </location>
</feature>
<evidence type="ECO:0000256" key="4">
    <source>
        <dbReference type="ARBA" id="ARBA00022692"/>
    </source>
</evidence>
<evidence type="ECO:0000256" key="5">
    <source>
        <dbReference type="ARBA" id="ARBA00022989"/>
    </source>
</evidence>
<protein>
    <submittedName>
        <fullName evidence="9">UDP-N-acetylmuramyl pentapeptide phosphotransferase/UDP-N-acetylglucosamine-1-phosphate transferase</fullName>
    </submittedName>
</protein>
<feature type="transmembrane region" description="Helical" evidence="8">
    <location>
        <begin position="159"/>
        <end position="176"/>
    </location>
</feature>
<evidence type="ECO:0000256" key="8">
    <source>
        <dbReference type="SAM" id="Phobius"/>
    </source>
</evidence>
<dbReference type="GO" id="GO:0009103">
    <property type="term" value="P:lipopolysaccharide biosynthetic process"/>
    <property type="evidence" value="ECO:0007669"/>
    <property type="project" value="TreeGrafter"/>
</dbReference>
<evidence type="ECO:0000313" key="9">
    <source>
        <dbReference type="EMBL" id="REE01625.1"/>
    </source>
</evidence>
<feature type="transmembrane region" description="Helical" evidence="8">
    <location>
        <begin position="322"/>
        <end position="344"/>
    </location>
</feature>
<dbReference type="Pfam" id="PF00953">
    <property type="entry name" value="Glycos_transf_4"/>
    <property type="match status" value="1"/>
</dbReference>
<dbReference type="GO" id="GO:0005886">
    <property type="term" value="C:plasma membrane"/>
    <property type="evidence" value="ECO:0007669"/>
    <property type="project" value="UniProtKB-SubCell"/>
</dbReference>
<dbReference type="EMBL" id="QREG01000003">
    <property type="protein sequence ID" value="REE01625.1"/>
    <property type="molecule type" value="Genomic_DNA"/>
</dbReference>
<gene>
    <name evidence="9" type="ORF">C7460_103142</name>
</gene>
<dbReference type="AlphaFoldDB" id="A0A3D9L809"/>
<evidence type="ECO:0000256" key="3">
    <source>
        <dbReference type="ARBA" id="ARBA00022679"/>
    </source>
</evidence>
<keyword evidence="2" id="KW-1003">Cell membrane</keyword>
<feature type="transmembrane region" description="Helical" evidence="8">
    <location>
        <begin position="130"/>
        <end position="147"/>
    </location>
</feature>
<feature type="transmembrane region" description="Helical" evidence="8">
    <location>
        <begin position="72"/>
        <end position="88"/>
    </location>
</feature>